<sequence length="504" mass="57851">MRIKFARLIALIVVFANVIVIYYSLRLFVSFGGFKTYHSPPTIKTTTKSPSKHVSKLVTIIVREFESFENDVTSTVQSFLNVFPNIQVMIIYDSLPYPPLDINLKNNSLKNVKGFALSSSLKVPYAERYPVLQIKTKYVLFVPDSTRISSRQNLQLMVAELGRQPSSIIVAPVSSKKELGCLRVNVNVREWTLKYSSTKNNLCDAVTGKHFILMETDLLRQLPEPFILPFPQSLYIQTASLLVEVKILKGMFFQEGKPVLKSHHAQFKQKQINTERLKNLYKVFQIKQVVRETGLTEWYGCTRETSRCFGTIVDQMPSYLYEGRWTPPCCLSNLRKTAKHVFNSLDEAGIRYWLEAGSLLGAMRSGDILPWDHDVDVGFNRDDLLRSPWLKKAKDKPVVDSKGFLWEKATGGNFYRVNYSKSNKIYVNLFPFYSKNGTMAKDSWFTSHKNMEFPENFLHPMSSIEFIGRQVPSPNNIRDFLELKFGKGAIENPEYPNPSRLPFP</sequence>
<gene>
    <name evidence="4" type="primary">AUGUSTUS-3.0.2_30761</name>
    <name evidence="4" type="ORF">TcasGA2_TC030761</name>
</gene>
<evidence type="ECO:0000313" key="4">
    <source>
        <dbReference type="EMBL" id="EFA07689.2"/>
    </source>
</evidence>
<evidence type="ECO:0000256" key="1">
    <source>
        <dbReference type="SAM" id="Phobius"/>
    </source>
</evidence>
<dbReference type="OrthoDB" id="444255at2759"/>
<keyword evidence="1" id="KW-1133">Transmembrane helix</keyword>
<dbReference type="AlphaFoldDB" id="D6WSR7"/>
<keyword evidence="1" id="KW-0812">Transmembrane</keyword>
<dbReference type="HOGENOM" id="CLU_041755_1_0_1"/>
<evidence type="ECO:0000259" key="3">
    <source>
        <dbReference type="Pfam" id="PF22921"/>
    </source>
</evidence>
<organism evidence="4 5">
    <name type="scientific">Tribolium castaneum</name>
    <name type="common">Red flour beetle</name>
    <dbReference type="NCBI Taxonomy" id="7070"/>
    <lineage>
        <taxon>Eukaryota</taxon>
        <taxon>Metazoa</taxon>
        <taxon>Ecdysozoa</taxon>
        <taxon>Arthropoda</taxon>
        <taxon>Hexapoda</taxon>
        <taxon>Insecta</taxon>
        <taxon>Pterygota</taxon>
        <taxon>Neoptera</taxon>
        <taxon>Endopterygota</taxon>
        <taxon>Coleoptera</taxon>
        <taxon>Polyphaga</taxon>
        <taxon>Cucujiformia</taxon>
        <taxon>Tenebrionidae</taxon>
        <taxon>Tenebrionidae incertae sedis</taxon>
        <taxon>Tribolium</taxon>
    </lineage>
</organism>
<dbReference type="InterPro" id="IPR052613">
    <property type="entry name" value="LicD_transferase"/>
</dbReference>
<dbReference type="eggNOG" id="ENOG502QV4Y">
    <property type="taxonomic scope" value="Eukaryota"/>
</dbReference>
<dbReference type="Pfam" id="PF22921">
    <property type="entry name" value="FKRP_N"/>
    <property type="match status" value="1"/>
</dbReference>
<evidence type="ECO:0000313" key="5">
    <source>
        <dbReference type="Proteomes" id="UP000007266"/>
    </source>
</evidence>
<dbReference type="InParanoid" id="D6WSR7"/>
<dbReference type="GO" id="GO:0035269">
    <property type="term" value="P:protein O-linked glycosylation via mannose"/>
    <property type="evidence" value="ECO:0000318"/>
    <property type="project" value="GO_Central"/>
</dbReference>
<reference evidence="4 5" key="2">
    <citation type="journal article" date="2010" name="Nucleic Acids Res.">
        <title>BeetleBase in 2010: revisions to provide comprehensive genomic information for Tribolium castaneum.</title>
        <authorList>
            <person name="Kim H.S."/>
            <person name="Murphy T."/>
            <person name="Xia J."/>
            <person name="Caragea D."/>
            <person name="Park Y."/>
            <person name="Beeman R.W."/>
            <person name="Lorenzen M.D."/>
            <person name="Butcher S."/>
            <person name="Manak J.R."/>
            <person name="Brown S.J."/>
        </authorList>
    </citation>
    <scope>GENOME REANNOTATION</scope>
    <source>
        <strain evidence="4 5">Georgia GA2</strain>
    </source>
</reference>
<dbReference type="Pfam" id="PF04991">
    <property type="entry name" value="LicD"/>
    <property type="match status" value="1"/>
</dbReference>
<dbReference type="KEGG" id="tca:660833"/>
<dbReference type="EMBL" id="KQ971354">
    <property type="protein sequence ID" value="EFA07689.2"/>
    <property type="molecule type" value="Genomic_DNA"/>
</dbReference>
<dbReference type="GO" id="GO:0005794">
    <property type="term" value="C:Golgi apparatus"/>
    <property type="evidence" value="ECO:0000318"/>
    <property type="project" value="GO_Central"/>
</dbReference>
<accession>D6WSR7</accession>
<proteinExistence type="predicted"/>
<dbReference type="InterPro" id="IPR055105">
    <property type="entry name" value="FKRP_N"/>
</dbReference>
<dbReference type="FunCoup" id="D6WSR7">
    <property type="interactions" value="159"/>
</dbReference>
<evidence type="ECO:0000259" key="2">
    <source>
        <dbReference type="Pfam" id="PF04991"/>
    </source>
</evidence>
<keyword evidence="1" id="KW-0472">Membrane</keyword>
<dbReference type="InterPro" id="IPR007074">
    <property type="entry name" value="LicD/FKTN/FKRP_NTP_transf"/>
</dbReference>
<name>D6WSR7_TRICA</name>
<reference evidence="4 5" key="1">
    <citation type="journal article" date="2008" name="Nature">
        <title>The genome of the model beetle and pest Tribolium castaneum.</title>
        <authorList>
            <consortium name="Tribolium Genome Sequencing Consortium"/>
            <person name="Richards S."/>
            <person name="Gibbs R.A."/>
            <person name="Weinstock G.M."/>
            <person name="Brown S.J."/>
            <person name="Denell R."/>
            <person name="Beeman R.W."/>
            <person name="Gibbs R."/>
            <person name="Beeman R.W."/>
            <person name="Brown S.J."/>
            <person name="Bucher G."/>
            <person name="Friedrich M."/>
            <person name="Grimmelikhuijzen C.J."/>
            <person name="Klingler M."/>
            <person name="Lorenzen M."/>
            <person name="Richards S."/>
            <person name="Roth S."/>
            <person name="Schroder R."/>
            <person name="Tautz D."/>
            <person name="Zdobnov E.M."/>
            <person name="Muzny D."/>
            <person name="Gibbs R.A."/>
            <person name="Weinstock G.M."/>
            <person name="Attaway T."/>
            <person name="Bell S."/>
            <person name="Buhay C.J."/>
            <person name="Chandrabose M.N."/>
            <person name="Chavez D."/>
            <person name="Clerk-Blankenburg K.P."/>
            <person name="Cree A."/>
            <person name="Dao M."/>
            <person name="Davis C."/>
            <person name="Chacko J."/>
            <person name="Dinh H."/>
            <person name="Dugan-Rocha S."/>
            <person name="Fowler G."/>
            <person name="Garner T.T."/>
            <person name="Garnes J."/>
            <person name="Gnirke A."/>
            <person name="Hawes A."/>
            <person name="Hernandez J."/>
            <person name="Hines S."/>
            <person name="Holder M."/>
            <person name="Hume J."/>
            <person name="Jhangiani S.N."/>
            <person name="Joshi V."/>
            <person name="Khan Z.M."/>
            <person name="Jackson L."/>
            <person name="Kovar C."/>
            <person name="Kowis A."/>
            <person name="Lee S."/>
            <person name="Lewis L.R."/>
            <person name="Margolis J."/>
            <person name="Morgan M."/>
            <person name="Nazareth L.V."/>
            <person name="Nguyen N."/>
            <person name="Okwuonu G."/>
            <person name="Parker D."/>
            <person name="Richards S."/>
            <person name="Ruiz S.J."/>
            <person name="Santibanez J."/>
            <person name="Savard J."/>
            <person name="Scherer S.E."/>
            <person name="Schneider B."/>
            <person name="Sodergren E."/>
            <person name="Tautz D."/>
            <person name="Vattahil S."/>
            <person name="Villasana D."/>
            <person name="White C.S."/>
            <person name="Wright R."/>
            <person name="Park Y."/>
            <person name="Beeman R.W."/>
            <person name="Lord J."/>
            <person name="Oppert B."/>
            <person name="Lorenzen M."/>
            <person name="Brown S."/>
            <person name="Wang L."/>
            <person name="Savard J."/>
            <person name="Tautz D."/>
            <person name="Richards S."/>
            <person name="Weinstock G."/>
            <person name="Gibbs R.A."/>
            <person name="Liu Y."/>
            <person name="Worley K."/>
            <person name="Weinstock G."/>
            <person name="Elsik C.G."/>
            <person name="Reese J.T."/>
            <person name="Elhaik E."/>
            <person name="Landan G."/>
            <person name="Graur D."/>
            <person name="Arensburger P."/>
            <person name="Atkinson P."/>
            <person name="Beeman R.W."/>
            <person name="Beidler J."/>
            <person name="Brown S.J."/>
            <person name="Demuth J.P."/>
            <person name="Drury D.W."/>
            <person name="Du Y.Z."/>
            <person name="Fujiwara H."/>
            <person name="Lorenzen M."/>
            <person name="Maselli V."/>
            <person name="Osanai M."/>
            <person name="Park Y."/>
            <person name="Robertson H.M."/>
            <person name="Tu Z."/>
            <person name="Wang J.J."/>
            <person name="Wang S."/>
            <person name="Richards S."/>
            <person name="Song H."/>
            <person name="Zhang L."/>
            <person name="Sodergren E."/>
            <person name="Werner D."/>
            <person name="Stanke M."/>
            <person name="Morgenstern B."/>
            <person name="Solovyev V."/>
            <person name="Kosarev P."/>
            <person name="Brown G."/>
            <person name="Chen H.C."/>
            <person name="Ermolaeva O."/>
            <person name="Hlavina W."/>
            <person name="Kapustin Y."/>
            <person name="Kiryutin B."/>
            <person name="Kitts P."/>
            <person name="Maglott D."/>
            <person name="Pruitt K."/>
            <person name="Sapojnikov V."/>
            <person name="Souvorov A."/>
            <person name="Mackey A.J."/>
            <person name="Waterhouse R.M."/>
            <person name="Wyder S."/>
            <person name="Zdobnov E.M."/>
            <person name="Zdobnov E.M."/>
            <person name="Wyder S."/>
            <person name="Kriventseva E.V."/>
            <person name="Kadowaki T."/>
            <person name="Bork P."/>
            <person name="Aranda M."/>
            <person name="Bao R."/>
            <person name="Beermann A."/>
            <person name="Berns N."/>
            <person name="Bolognesi R."/>
            <person name="Bonneton F."/>
            <person name="Bopp D."/>
            <person name="Brown S.J."/>
            <person name="Bucher G."/>
            <person name="Butts T."/>
            <person name="Chaumot A."/>
            <person name="Denell R.E."/>
            <person name="Ferrier D.E."/>
            <person name="Friedrich M."/>
            <person name="Gordon C.M."/>
            <person name="Jindra M."/>
            <person name="Klingler M."/>
            <person name="Lan Q."/>
            <person name="Lattorff H.M."/>
            <person name="Laudet V."/>
            <person name="von Levetsow C."/>
            <person name="Liu Z."/>
            <person name="Lutz R."/>
            <person name="Lynch J.A."/>
            <person name="da Fonseca R.N."/>
            <person name="Posnien N."/>
            <person name="Reuter R."/>
            <person name="Roth S."/>
            <person name="Savard J."/>
            <person name="Schinko J.B."/>
            <person name="Schmitt C."/>
            <person name="Schoppmeier M."/>
            <person name="Schroder R."/>
            <person name="Shippy T.D."/>
            <person name="Simonnet F."/>
            <person name="Marques-Souza H."/>
            <person name="Tautz D."/>
            <person name="Tomoyasu Y."/>
            <person name="Trauner J."/>
            <person name="Van der Zee M."/>
            <person name="Vervoort M."/>
            <person name="Wittkopp N."/>
            <person name="Wimmer E.A."/>
            <person name="Yang X."/>
            <person name="Jones A.K."/>
            <person name="Sattelle D.B."/>
            <person name="Ebert P.R."/>
            <person name="Nelson D."/>
            <person name="Scott J.G."/>
            <person name="Beeman R.W."/>
            <person name="Muthukrishnan S."/>
            <person name="Kramer K.J."/>
            <person name="Arakane Y."/>
            <person name="Beeman R.W."/>
            <person name="Zhu Q."/>
            <person name="Hogenkamp D."/>
            <person name="Dixit R."/>
            <person name="Oppert B."/>
            <person name="Jiang H."/>
            <person name="Zou Z."/>
            <person name="Marshall J."/>
            <person name="Elpidina E."/>
            <person name="Vinokurov K."/>
            <person name="Oppert C."/>
            <person name="Zou Z."/>
            <person name="Evans J."/>
            <person name="Lu Z."/>
            <person name="Zhao P."/>
            <person name="Sumathipala N."/>
            <person name="Altincicek B."/>
            <person name="Vilcinskas A."/>
            <person name="Williams M."/>
            <person name="Hultmark D."/>
            <person name="Hetru C."/>
            <person name="Jiang H."/>
            <person name="Grimmelikhuijzen C.J."/>
            <person name="Hauser F."/>
            <person name="Cazzamali G."/>
            <person name="Williamson M."/>
            <person name="Park Y."/>
            <person name="Li B."/>
            <person name="Tanaka Y."/>
            <person name="Predel R."/>
            <person name="Neupert S."/>
            <person name="Schachtner J."/>
            <person name="Verleyen P."/>
            <person name="Raible F."/>
            <person name="Bork P."/>
            <person name="Friedrich M."/>
            <person name="Walden K.K."/>
            <person name="Robertson H.M."/>
            <person name="Angeli S."/>
            <person name="Foret S."/>
            <person name="Bucher G."/>
            <person name="Schuetz S."/>
            <person name="Maleszka R."/>
            <person name="Wimmer E.A."/>
            <person name="Beeman R.W."/>
            <person name="Lorenzen M."/>
            <person name="Tomoyasu Y."/>
            <person name="Miller S.C."/>
            <person name="Grossmann D."/>
            <person name="Bucher G."/>
        </authorList>
    </citation>
    <scope>NUCLEOTIDE SEQUENCE [LARGE SCALE GENOMIC DNA]</scope>
    <source>
        <strain evidence="4 5">Georgia GA2</strain>
    </source>
</reference>
<dbReference type="OMA" id="KEWTATY"/>
<feature type="domain" description="FKRP stem" evidence="3">
    <location>
        <begin position="49"/>
        <end position="291"/>
    </location>
</feature>
<dbReference type="PANTHER" id="PTHR13627:SF31">
    <property type="entry name" value="RIBITOL 5-PHOSPHATE TRANSFERASE FKRP"/>
    <property type="match status" value="1"/>
</dbReference>
<keyword evidence="5" id="KW-1185">Reference proteome</keyword>
<feature type="domain" description="LicD/FKTN/FKRP nucleotidyltransferase" evidence="2">
    <location>
        <begin position="347"/>
        <end position="386"/>
    </location>
</feature>
<dbReference type="PANTHER" id="PTHR13627">
    <property type="entry name" value="FUKUTIN RELATED PROTEIN"/>
    <property type="match status" value="1"/>
</dbReference>
<dbReference type="Proteomes" id="UP000007266">
    <property type="component" value="Linkage group 7"/>
</dbReference>
<feature type="transmembrane region" description="Helical" evidence="1">
    <location>
        <begin position="5"/>
        <end position="25"/>
    </location>
</feature>
<protein>
    <submittedName>
        <fullName evidence="4">Fukutin-related protein-like Protein</fullName>
    </submittedName>
</protein>
<dbReference type="STRING" id="7070.D6WSR7"/>